<dbReference type="RefSeq" id="XP_007910613.1">
    <property type="nucleotide sequence ID" value="XM_007912422.2"/>
</dbReference>
<accession>V9L491</accession>
<comment type="function">
    <text evidence="1">May play a role in chaperone-mediated protein folding.</text>
</comment>
<evidence type="ECO:0000256" key="8">
    <source>
        <dbReference type="SAM" id="Coils"/>
    </source>
</evidence>
<feature type="coiled-coil region" evidence="8">
    <location>
        <begin position="73"/>
        <end position="107"/>
    </location>
</feature>
<evidence type="ECO:0000256" key="1">
    <source>
        <dbReference type="ARBA" id="ARBA00003581"/>
    </source>
</evidence>
<comment type="subunit">
    <text evidence="7">Component of the PAQosome complex which is responsible for the biogenesis of several protein complexes and which consists of R2TP complex members RUVBL1, RUVBL2, RPAP3 and PIH1D1, URI complex members PFDN2, PFDN6, PDRG1, UXT and URI1 as well as ASDURF, POLR2E and DNAAF10/WDR92.</text>
</comment>
<comment type="similarity">
    <text evidence="3">Belongs to the prefoldin subunit beta family.</text>
</comment>
<dbReference type="CTD" id="81572"/>
<dbReference type="GO" id="GO:0006457">
    <property type="term" value="P:protein folding"/>
    <property type="evidence" value="ECO:0007669"/>
    <property type="project" value="InterPro"/>
</dbReference>
<dbReference type="GO" id="GO:0051082">
    <property type="term" value="F:unfolded protein binding"/>
    <property type="evidence" value="ECO:0007669"/>
    <property type="project" value="InterPro"/>
</dbReference>
<dbReference type="KEGG" id="cmk:103191432"/>
<dbReference type="InterPro" id="IPR009053">
    <property type="entry name" value="Prefoldin"/>
</dbReference>
<name>V9L491_CALMI</name>
<evidence type="ECO:0000256" key="5">
    <source>
        <dbReference type="ARBA" id="ARBA00022490"/>
    </source>
</evidence>
<sequence>MAREAESVLRCLSRVEELAEEVLADKQQIIDLDLKRNQNREALRVLRNSINQSGNVMVCFGNMFIKLPKSRTKDMIQKDQEQLDKEIQQLRNQLRTKVNNLNEAQGKPELKGFDLSPLTPDEIRAIGKTMNS</sequence>
<dbReference type="EMBL" id="JW873853">
    <property type="protein sequence ID" value="AFP06370.1"/>
    <property type="molecule type" value="mRNA"/>
</dbReference>
<keyword evidence="6" id="KW-0143">Chaperone</keyword>
<proteinExistence type="evidence at transcript level"/>
<dbReference type="CDD" id="cd22860">
    <property type="entry name" value="PDRG1"/>
    <property type="match status" value="1"/>
</dbReference>
<evidence type="ECO:0000256" key="4">
    <source>
        <dbReference type="ARBA" id="ARBA00016313"/>
    </source>
</evidence>
<protein>
    <recommendedName>
        <fullName evidence="4">p53 and DNA damage-regulated protein 1</fullName>
    </recommendedName>
</protein>
<evidence type="ECO:0000313" key="9">
    <source>
        <dbReference type="EMBL" id="AFP06370.1"/>
    </source>
</evidence>
<dbReference type="Pfam" id="PF01920">
    <property type="entry name" value="Prefoldin_2"/>
    <property type="match status" value="1"/>
</dbReference>
<reference evidence="9" key="1">
    <citation type="journal article" date="2014" name="Nature">
        <title>Elephant shark genome provides unique insights into gnathostome evolution.</title>
        <authorList>
            <consortium name="International Elephant Shark Genome Sequencing Consortium"/>
            <person name="Venkatesh B."/>
            <person name="Lee A.P."/>
            <person name="Ravi V."/>
            <person name="Maurya A.K."/>
            <person name="Lian M.M."/>
            <person name="Swann J.B."/>
            <person name="Ohta Y."/>
            <person name="Flajnik M.F."/>
            <person name="Sutoh Y."/>
            <person name="Kasahara M."/>
            <person name="Hoon S."/>
            <person name="Gangu V."/>
            <person name="Roy S.W."/>
            <person name="Irimia M."/>
            <person name="Korzh V."/>
            <person name="Kondrychyn I."/>
            <person name="Lim Z.W."/>
            <person name="Tay B.H."/>
            <person name="Tohari S."/>
            <person name="Kong K.W."/>
            <person name="Ho S."/>
            <person name="Lorente-Galdos B."/>
            <person name="Quilez J."/>
            <person name="Marques-Bonet T."/>
            <person name="Raney B.J."/>
            <person name="Ingham P.W."/>
            <person name="Tay A."/>
            <person name="Hillier L.W."/>
            <person name="Minx P."/>
            <person name="Boehm T."/>
            <person name="Wilson R.K."/>
            <person name="Brenner S."/>
            <person name="Warren W.C."/>
        </authorList>
    </citation>
    <scope>NUCLEOTIDE SEQUENCE</scope>
    <source>
        <tissue evidence="9">Kidney</tissue>
    </source>
</reference>
<dbReference type="AlphaFoldDB" id="V9L491"/>
<dbReference type="InterPro" id="IPR030482">
    <property type="entry name" value="PDRG1"/>
</dbReference>
<keyword evidence="5" id="KW-0963">Cytoplasm</keyword>
<dbReference type="InterPro" id="IPR002777">
    <property type="entry name" value="PFD_beta-like"/>
</dbReference>
<evidence type="ECO:0000256" key="2">
    <source>
        <dbReference type="ARBA" id="ARBA00004496"/>
    </source>
</evidence>
<evidence type="ECO:0000256" key="6">
    <source>
        <dbReference type="ARBA" id="ARBA00023186"/>
    </source>
</evidence>
<evidence type="ECO:0000256" key="7">
    <source>
        <dbReference type="ARBA" id="ARBA00026022"/>
    </source>
</evidence>
<dbReference type="Gene3D" id="1.10.287.370">
    <property type="match status" value="1"/>
</dbReference>
<organism evidence="9">
    <name type="scientific">Callorhinchus milii</name>
    <name type="common">Ghost shark</name>
    <dbReference type="NCBI Taxonomy" id="7868"/>
    <lineage>
        <taxon>Eukaryota</taxon>
        <taxon>Metazoa</taxon>
        <taxon>Chordata</taxon>
        <taxon>Craniata</taxon>
        <taxon>Vertebrata</taxon>
        <taxon>Chondrichthyes</taxon>
        <taxon>Holocephali</taxon>
        <taxon>Chimaeriformes</taxon>
        <taxon>Callorhinchidae</taxon>
        <taxon>Callorhinchus</taxon>
    </lineage>
</organism>
<evidence type="ECO:0000256" key="3">
    <source>
        <dbReference type="ARBA" id="ARBA00008045"/>
    </source>
</evidence>
<dbReference type="GeneID" id="103191432"/>
<dbReference type="SUPFAM" id="SSF46579">
    <property type="entry name" value="Prefoldin"/>
    <property type="match status" value="1"/>
</dbReference>
<dbReference type="PANTHER" id="PTHR21162">
    <property type="entry name" value="P53 AND DNA DAMAGE-REGULATED PROTEIN"/>
    <property type="match status" value="1"/>
</dbReference>
<keyword evidence="8" id="KW-0175">Coiled coil</keyword>
<dbReference type="OrthoDB" id="20282at2759"/>
<dbReference type="PANTHER" id="PTHR21162:SF0">
    <property type="entry name" value="P53 AND DNA DAMAGE-REGULATED PROTEIN 1"/>
    <property type="match status" value="1"/>
</dbReference>
<dbReference type="GO" id="GO:0005737">
    <property type="term" value="C:cytoplasm"/>
    <property type="evidence" value="ECO:0007669"/>
    <property type="project" value="UniProtKB-SubCell"/>
</dbReference>
<dbReference type="GO" id="GO:0016272">
    <property type="term" value="C:prefoldin complex"/>
    <property type="evidence" value="ECO:0007669"/>
    <property type="project" value="InterPro"/>
</dbReference>
<comment type="subcellular location">
    <subcellularLocation>
        <location evidence="2">Cytoplasm</location>
    </subcellularLocation>
</comment>